<protein>
    <submittedName>
        <fullName evidence="2">Uncharacterized protein</fullName>
    </submittedName>
</protein>
<feature type="coiled-coil region" evidence="1">
    <location>
        <begin position="139"/>
        <end position="169"/>
    </location>
</feature>
<accession>A0ABV0JM72</accession>
<name>A0ABV0JM72_9CYAN</name>
<keyword evidence="3" id="KW-1185">Reference proteome</keyword>
<keyword evidence="1" id="KW-0175">Coiled coil</keyword>
<evidence type="ECO:0000313" key="2">
    <source>
        <dbReference type="EMBL" id="MEP0864539.1"/>
    </source>
</evidence>
<organism evidence="2 3">
    <name type="scientific">Funiculus sociatus GB2-A5</name>
    <dbReference type="NCBI Taxonomy" id="2933946"/>
    <lineage>
        <taxon>Bacteria</taxon>
        <taxon>Bacillati</taxon>
        <taxon>Cyanobacteriota</taxon>
        <taxon>Cyanophyceae</taxon>
        <taxon>Coleofasciculales</taxon>
        <taxon>Coleofasciculaceae</taxon>
        <taxon>Funiculus</taxon>
    </lineage>
</organism>
<sequence length="226" mass="26302">MALAYIITEQRRTKIKQIKSSLVVLVKGAEQKYPNLPLKNYGIPLMVRRENRVQIVFPRLTQNGDVEYIYSWHDLKDVQAIAPISKTNDPKLTTIKELAPIIKEHWQIEPEMSALEQQYSKINNLANLVSTSDVYSVQIDTYDRALKEVEKLLSKAEQLQKIYVRLIREALIGVQVAEYNPDSLQVSQMAFDSQYQRLKQEYQTMKDVAHAYSQLLRESRSQEEEE</sequence>
<gene>
    <name evidence="2" type="ORF">NDI37_08670</name>
</gene>
<evidence type="ECO:0000313" key="3">
    <source>
        <dbReference type="Proteomes" id="UP001442494"/>
    </source>
</evidence>
<dbReference type="EMBL" id="JAMPKK010000014">
    <property type="protein sequence ID" value="MEP0864539.1"/>
    <property type="molecule type" value="Genomic_DNA"/>
</dbReference>
<evidence type="ECO:0000256" key="1">
    <source>
        <dbReference type="SAM" id="Coils"/>
    </source>
</evidence>
<reference evidence="2 3" key="1">
    <citation type="submission" date="2022-04" db="EMBL/GenBank/DDBJ databases">
        <title>Positive selection, recombination, and allopatry shape intraspecific diversity of widespread and dominant cyanobacteria.</title>
        <authorList>
            <person name="Wei J."/>
            <person name="Shu W."/>
            <person name="Hu C."/>
        </authorList>
    </citation>
    <scope>NUCLEOTIDE SEQUENCE [LARGE SCALE GENOMIC DNA]</scope>
    <source>
        <strain evidence="2 3">GB2-A5</strain>
    </source>
</reference>
<dbReference type="Proteomes" id="UP001442494">
    <property type="component" value="Unassembled WGS sequence"/>
</dbReference>
<proteinExistence type="predicted"/>
<comment type="caution">
    <text evidence="2">The sequence shown here is derived from an EMBL/GenBank/DDBJ whole genome shotgun (WGS) entry which is preliminary data.</text>
</comment>